<feature type="compositionally biased region" description="Basic and acidic residues" evidence="1">
    <location>
        <begin position="8"/>
        <end position="29"/>
    </location>
</feature>
<dbReference type="eggNOG" id="ENOG502RXAD">
    <property type="taxonomic scope" value="Eukaryota"/>
</dbReference>
<name>D7FQY9_ECTSI</name>
<feature type="region of interest" description="Disordered" evidence="1">
    <location>
        <begin position="450"/>
        <end position="471"/>
    </location>
</feature>
<reference evidence="3 4" key="1">
    <citation type="journal article" date="2010" name="Nature">
        <title>The Ectocarpus genome and the independent evolution of multicellularity in brown algae.</title>
        <authorList>
            <person name="Cock J.M."/>
            <person name="Sterck L."/>
            <person name="Rouze P."/>
            <person name="Scornet D."/>
            <person name="Allen A.E."/>
            <person name="Amoutzias G."/>
            <person name="Anthouard V."/>
            <person name="Artiguenave F."/>
            <person name="Aury J.M."/>
            <person name="Badger J.H."/>
            <person name="Beszteri B."/>
            <person name="Billiau K."/>
            <person name="Bonnet E."/>
            <person name="Bothwell J.H."/>
            <person name="Bowler C."/>
            <person name="Boyen C."/>
            <person name="Brownlee C."/>
            <person name="Carrano C.J."/>
            <person name="Charrier B."/>
            <person name="Cho G.Y."/>
            <person name="Coelho S.M."/>
            <person name="Collen J."/>
            <person name="Corre E."/>
            <person name="Da Silva C."/>
            <person name="Delage L."/>
            <person name="Delaroque N."/>
            <person name="Dittami S.M."/>
            <person name="Doulbeau S."/>
            <person name="Elias M."/>
            <person name="Farnham G."/>
            <person name="Gachon C.M."/>
            <person name="Gschloessl B."/>
            <person name="Heesch S."/>
            <person name="Jabbari K."/>
            <person name="Jubin C."/>
            <person name="Kawai H."/>
            <person name="Kimura K."/>
            <person name="Kloareg B."/>
            <person name="Kupper F.C."/>
            <person name="Lang D."/>
            <person name="Le Bail A."/>
            <person name="Leblanc C."/>
            <person name="Lerouge P."/>
            <person name="Lohr M."/>
            <person name="Lopez P.J."/>
            <person name="Martens C."/>
            <person name="Maumus F."/>
            <person name="Michel G."/>
            <person name="Miranda-Saavedra D."/>
            <person name="Morales J."/>
            <person name="Moreau H."/>
            <person name="Motomura T."/>
            <person name="Nagasato C."/>
            <person name="Napoli C.A."/>
            <person name="Nelson D.R."/>
            <person name="Nyvall-Collen P."/>
            <person name="Peters A.F."/>
            <person name="Pommier C."/>
            <person name="Potin P."/>
            <person name="Poulain J."/>
            <person name="Quesneville H."/>
            <person name="Read B."/>
            <person name="Rensing S.A."/>
            <person name="Ritter A."/>
            <person name="Rousvoal S."/>
            <person name="Samanta M."/>
            <person name="Samson G."/>
            <person name="Schroeder D.C."/>
            <person name="Segurens B."/>
            <person name="Strittmatter M."/>
            <person name="Tonon T."/>
            <person name="Tregear J.W."/>
            <person name="Valentin K."/>
            <person name="von Dassow P."/>
            <person name="Yamagishi T."/>
            <person name="Van de Peer Y."/>
            <person name="Wincker P."/>
        </authorList>
    </citation>
    <scope>NUCLEOTIDE SEQUENCE [LARGE SCALE GENOMIC DNA]</scope>
    <source>
        <strain evidence="4">Ec32 / CCAP1310/4</strain>
    </source>
</reference>
<dbReference type="Proteomes" id="UP000002630">
    <property type="component" value="Linkage Group LG14"/>
</dbReference>
<evidence type="ECO:0000313" key="3">
    <source>
        <dbReference type="EMBL" id="CBJ26143.1"/>
    </source>
</evidence>
<dbReference type="EMBL" id="FN648387">
    <property type="protein sequence ID" value="CBJ26143.1"/>
    <property type="molecule type" value="Genomic_DNA"/>
</dbReference>
<accession>D7FQY9</accession>
<feature type="region of interest" description="Disordered" evidence="1">
    <location>
        <begin position="1"/>
        <end position="56"/>
    </location>
</feature>
<dbReference type="InterPro" id="IPR046824">
    <property type="entry name" value="Mss51-like_C"/>
</dbReference>
<protein>
    <recommendedName>
        <fullName evidence="2">Mitochondrial splicing suppressor 51-like C-terminal domain-containing protein</fullName>
    </recommendedName>
</protein>
<organism evidence="3 4">
    <name type="scientific">Ectocarpus siliculosus</name>
    <name type="common">Brown alga</name>
    <name type="synonym">Conferva siliculosa</name>
    <dbReference type="NCBI Taxonomy" id="2880"/>
    <lineage>
        <taxon>Eukaryota</taxon>
        <taxon>Sar</taxon>
        <taxon>Stramenopiles</taxon>
        <taxon>Ochrophyta</taxon>
        <taxon>PX clade</taxon>
        <taxon>Phaeophyceae</taxon>
        <taxon>Ectocarpales</taxon>
        <taxon>Ectocarpaceae</taxon>
        <taxon>Ectocarpus</taxon>
    </lineage>
</organism>
<gene>
    <name evidence="3" type="ORF">Esi_0021_0117</name>
</gene>
<dbReference type="OrthoDB" id="5282002at2759"/>
<feature type="domain" description="Mitochondrial splicing suppressor 51-like C-terminal" evidence="2">
    <location>
        <begin position="171"/>
        <end position="361"/>
    </location>
</feature>
<dbReference type="Pfam" id="PF20179">
    <property type="entry name" value="MSS51_C"/>
    <property type="match status" value="1"/>
</dbReference>
<dbReference type="AlphaFoldDB" id="D7FQY9"/>
<proteinExistence type="predicted"/>
<evidence type="ECO:0000313" key="4">
    <source>
        <dbReference type="Proteomes" id="UP000002630"/>
    </source>
</evidence>
<sequence>MGKKGKGTKKEEKPKKEPLSSRDRLKEALEATNVTTSSASAPRTSSSKKSDRSSSVVTKIGCTESFRWDNSEEAPVLPPMPTTVHVGGQEGLRIFALSHMMVERSVPILYNNILRHGWNKYFSWRCGTNALTKSAMKSKTLKDGLSAPLVIAFMVSVWIHAEAQAKGSSRMDAAENGNPLHIVVIGATAVNEEKILRETNYWDELSNFFSGRELHLYLTGPEMSGKDGVFHTKPGREEGQADGPRMRVECWKANGVDFFLQKGRLATFRKEDTVVVGLNCGFGMAGHHVIKNQSPKQALPSNEVLWKWIPTLYFFAALDLPLMITASSLADATTARSMLQYVVGTYELVRITLSPVPFQSTVPGDQVVQANSHCILVRGQRPGFNFSVQVLPDIDPRTEILRKALTNNDPKDNFPLHASVRKAGSHNDTREQGSELVPLKKYGNYPPEKVTSIDDDGATDTHVPAPGTRAGEGPMKVNLKYKFLRMSDGASDTLEMTLQDVFMTEPAQARLGARRRSVVLFYYDCQKFCDVVFEAALPDEVDHTKTKIVFRRSDCSAKVVFRLKESDK</sequence>
<feature type="compositionally biased region" description="Low complexity" evidence="1">
    <location>
        <begin position="35"/>
        <end position="56"/>
    </location>
</feature>
<evidence type="ECO:0000256" key="1">
    <source>
        <dbReference type="SAM" id="MobiDB-lite"/>
    </source>
</evidence>
<keyword evidence="4" id="KW-1185">Reference proteome</keyword>
<evidence type="ECO:0000259" key="2">
    <source>
        <dbReference type="Pfam" id="PF20179"/>
    </source>
</evidence>